<evidence type="ECO:0000313" key="2">
    <source>
        <dbReference type="EnsemblMetazoa" id="G5431.3:cds"/>
    </source>
</evidence>
<dbReference type="EnsemblMetazoa" id="G5431.3">
    <property type="protein sequence ID" value="G5431.3:cds"/>
    <property type="gene ID" value="G5431"/>
</dbReference>
<keyword evidence="3" id="KW-1185">Reference proteome</keyword>
<dbReference type="InterPro" id="IPR052925">
    <property type="entry name" value="Phage_Integrase-like_Recomb"/>
</dbReference>
<name>A0A8W8NDW8_MAGGI</name>
<dbReference type="Proteomes" id="UP000005408">
    <property type="component" value="Unassembled WGS sequence"/>
</dbReference>
<keyword evidence="1" id="KW-0233">DNA recombination</keyword>
<protein>
    <recommendedName>
        <fullName evidence="4">Tyr recombinase domain-containing protein</fullName>
    </recommendedName>
</protein>
<evidence type="ECO:0000256" key="1">
    <source>
        <dbReference type="ARBA" id="ARBA00023172"/>
    </source>
</evidence>
<dbReference type="InterPro" id="IPR013762">
    <property type="entry name" value="Integrase-like_cat_sf"/>
</dbReference>
<evidence type="ECO:0008006" key="4">
    <source>
        <dbReference type="Google" id="ProtNLM"/>
    </source>
</evidence>
<dbReference type="GO" id="GO:0015074">
    <property type="term" value="P:DNA integration"/>
    <property type="evidence" value="ECO:0007669"/>
    <property type="project" value="InterPro"/>
</dbReference>
<proteinExistence type="predicted"/>
<organism evidence="2 3">
    <name type="scientific">Magallana gigas</name>
    <name type="common">Pacific oyster</name>
    <name type="synonym">Crassostrea gigas</name>
    <dbReference type="NCBI Taxonomy" id="29159"/>
    <lineage>
        <taxon>Eukaryota</taxon>
        <taxon>Metazoa</taxon>
        <taxon>Spiralia</taxon>
        <taxon>Lophotrochozoa</taxon>
        <taxon>Mollusca</taxon>
        <taxon>Bivalvia</taxon>
        <taxon>Autobranchia</taxon>
        <taxon>Pteriomorphia</taxon>
        <taxon>Ostreida</taxon>
        <taxon>Ostreoidea</taxon>
        <taxon>Ostreidae</taxon>
        <taxon>Magallana</taxon>
    </lineage>
</organism>
<dbReference type="PANTHER" id="PTHR34605">
    <property type="entry name" value="PHAGE_INTEGRASE DOMAIN-CONTAINING PROTEIN"/>
    <property type="match status" value="1"/>
</dbReference>
<accession>A0A8W8NDW8</accession>
<evidence type="ECO:0000313" key="3">
    <source>
        <dbReference type="Proteomes" id="UP000005408"/>
    </source>
</evidence>
<dbReference type="AlphaFoldDB" id="A0A8W8NDW8"/>
<sequence>PCSSFLIQKLLLSTRKLKPSQDVRIPITKNILHQICDFLPVTVSNAFEKALFKAMFLLAFYGFLRVGEITSCQKVINKNLILFNQISRQQDHLIIKFVTYKHHMGKPFFLTIHSASNKKYCPVQCLEDYIKLRGVQNGPLFCYVPNIPVSRGKLSAVLKNCLSFAKLDMSRITSHSFRIGMASHCADIGMSDSKIRLLGRWKSDAFKSYIRPVNLV</sequence>
<dbReference type="InterPro" id="IPR011010">
    <property type="entry name" value="DNA_brk_join_enz"/>
</dbReference>
<dbReference type="Gene3D" id="1.10.443.10">
    <property type="entry name" value="Intergrase catalytic core"/>
    <property type="match status" value="1"/>
</dbReference>
<dbReference type="GO" id="GO:0006310">
    <property type="term" value="P:DNA recombination"/>
    <property type="evidence" value="ECO:0007669"/>
    <property type="project" value="UniProtKB-KW"/>
</dbReference>
<dbReference type="GO" id="GO:0003677">
    <property type="term" value="F:DNA binding"/>
    <property type="evidence" value="ECO:0007669"/>
    <property type="project" value="InterPro"/>
</dbReference>
<dbReference type="PANTHER" id="PTHR34605:SF3">
    <property type="entry name" value="P CELL-TYPE AGGLUTINATION PROTEIN MAP4-LIKE-RELATED"/>
    <property type="match status" value="1"/>
</dbReference>
<reference evidence="2" key="1">
    <citation type="submission" date="2022-08" db="UniProtKB">
        <authorList>
            <consortium name="EnsemblMetazoa"/>
        </authorList>
    </citation>
    <scope>IDENTIFICATION</scope>
    <source>
        <strain evidence="2">05x7-T-G4-1.051#20</strain>
    </source>
</reference>
<dbReference type="SUPFAM" id="SSF56349">
    <property type="entry name" value="DNA breaking-rejoining enzymes"/>
    <property type="match status" value="1"/>
</dbReference>